<reference evidence="2 3" key="1">
    <citation type="submission" date="2016-10" db="EMBL/GenBank/DDBJ databases">
        <authorList>
            <person name="Varghese N."/>
            <person name="Submissions S."/>
        </authorList>
    </citation>
    <scope>NUCLEOTIDE SEQUENCE [LARGE SCALE GENOMIC DNA]</scope>
    <source>
        <strain evidence="2 3">DSM 16525</strain>
    </source>
</reference>
<dbReference type="RefSeq" id="WP_074949087.1">
    <property type="nucleotide sequence ID" value="NZ_BJXR01000011.1"/>
</dbReference>
<protein>
    <recommendedName>
        <fullName evidence="5">Lipoprotein</fullName>
    </recommendedName>
</protein>
<evidence type="ECO:0000313" key="1">
    <source>
        <dbReference type="EMBL" id="GEN05671.1"/>
    </source>
</evidence>
<reference evidence="1 4" key="2">
    <citation type="submission" date="2019-07" db="EMBL/GenBank/DDBJ databases">
        <title>Whole genome shotgun sequence of Myxococcus fulvus NBRC 100333.</title>
        <authorList>
            <person name="Hosoyama A."/>
            <person name="Uohara A."/>
            <person name="Ohji S."/>
            <person name="Ichikawa N."/>
        </authorList>
    </citation>
    <scope>NUCLEOTIDE SEQUENCE [LARGE SCALE GENOMIC DNA]</scope>
    <source>
        <strain evidence="1 4">NBRC 100333</strain>
    </source>
</reference>
<dbReference type="PROSITE" id="PS51257">
    <property type="entry name" value="PROKAR_LIPOPROTEIN"/>
    <property type="match status" value="1"/>
</dbReference>
<comment type="caution">
    <text evidence="1">The sequence shown here is derived from an EMBL/GenBank/DDBJ whole genome shotgun (WGS) entry which is preliminary data.</text>
</comment>
<name>A0A511SUS3_MYXFU</name>
<evidence type="ECO:0000313" key="3">
    <source>
        <dbReference type="Proteomes" id="UP000183760"/>
    </source>
</evidence>
<dbReference type="Proteomes" id="UP000321514">
    <property type="component" value="Unassembled WGS sequence"/>
</dbReference>
<accession>A0A511SUS3</accession>
<dbReference type="Proteomes" id="UP000183760">
    <property type="component" value="Unassembled WGS sequence"/>
</dbReference>
<evidence type="ECO:0000313" key="4">
    <source>
        <dbReference type="Proteomes" id="UP000321514"/>
    </source>
</evidence>
<proteinExistence type="predicted"/>
<dbReference type="EMBL" id="BJXR01000011">
    <property type="protein sequence ID" value="GEN05671.1"/>
    <property type="molecule type" value="Genomic_DNA"/>
</dbReference>
<gene>
    <name evidence="1" type="ORF">MFU01_07080</name>
    <name evidence="2" type="ORF">SAMN05443572_101781</name>
</gene>
<dbReference type="EMBL" id="FOIB01000001">
    <property type="protein sequence ID" value="SES99285.1"/>
    <property type="molecule type" value="Genomic_DNA"/>
</dbReference>
<evidence type="ECO:0000313" key="2">
    <source>
        <dbReference type="EMBL" id="SES99285.1"/>
    </source>
</evidence>
<keyword evidence="3" id="KW-1185">Reference proteome</keyword>
<evidence type="ECO:0008006" key="5">
    <source>
        <dbReference type="Google" id="ProtNLM"/>
    </source>
</evidence>
<sequence length="120" mass="12168">MKQRLVVILGALGLGVVMGCGGAVEQSPEPTASVAASLWDDEQQEPALCKKDGECGSGEDWVTCPADCEPPQDTCGDGACLGAETHQSCPADCDAPVDGCGDGYCTGTETHQSCALDCDG</sequence>
<dbReference type="AlphaFoldDB" id="A0A511SUS3"/>
<organism evidence="1 4">
    <name type="scientific">Myxococcus fulvus</name>
    <dbReference type="NCBI Taxonomy" id="33"/>
    <lineage>
        <taxon>Bacteria</taxon>
        <taxon>Pseudomonadati</taxon>
        <taxon>Myxococcota</taxon>
        <taxon>Myxococcia</taxon>
        <taxon>Myxococcales</taxon>
        <taxon>Cystobacterineae</taxon>
        <taxon>Myxococcaceae</taxon>
        <taxon>Myxococcus</taxon>
    </lineage>
</organism>
<dbReference type="STRING" id="1334629.MFUL124B02_04880"/>